<dbReference type="Proteomes" id="UP001143981">
    <property type="component" value="Unassembled WGS sequence"/>
</dbReference>
<dbReference type="EMBL" id="JANBOI010001414">
    <property type="protein sequence ID" value="KAJ1726708.1"/>
    <property type="molecule type" value="Genomic_DNA"/>
</dbReference>
<gene>
    <name evidence="1" type="ORF">LPJ61_005009</name>
</gene>
<sequence>MDTVYPDNNRNLDVYRQNVLAAYSLADGHVLRYNPEKKYDFVAAPAELNSE</sequence>
<organism evidence="1 2">
    <name type="scientific">Coemansia biformis</name>
    <dbReference type="NCBI Taxonomy" id="1286918"/>
    <lineage>
        <taxon>Eukaryota</taxon>
        <taxon>Fungi</taxon>
        <taxon>Fungi incertae sedis</taxon>
        <taxon>Zoopagomycota</taxon>
        <taxon>Kickxellomycotina</taxon>
        <taxon>Kickxellomycetes</taxon>
        <taxon>Kickxellales</taxon>
        <taxon>Kickxellaceae</taxon>
        <taxon>Coemansia</taxon>
    </lineage>
</organism>
<reference evidence="1" key="1">
    <citation type="submission" date="2022-07" db="EMBL/GenBank/DDBJ databases">
        <title>Phylogenomic reconstructions and comparative analyses of Kickxellomycotina fungi.</title>
        <authorList>
            <person name="Reynolds N.K."/>
            <person name="Stajich J.E."/>
            <person name="Barry K."/>
            <person name="Grigoriev I.V."/>
            <person name="Crous P."/>
            <person name="Smith M.E."/>
        </authorList>
    </citation>
    <scope>NUCLEOTIDE SEQUENCE</scope>
    <source>
        <strain evidence="1">BCRC 34381</strain>
    </source>
</reference>
<comment type="caution">
    <text evidence="1">The sequence shown here is derived from an EMBL/GenBank/DDBJ whole genome shotgun (WGS) entry which is preliminary data.</text>
</comment>
<dbReference type="AlphaFoldDB" id="A0A9W7YAQ7"/>
<evidence type="ECO:0000313" key="1">
    <source>
        <dbReference type="EMBL" id="KAJ1726708.1"/>
    </source>
</evidence>
<name>A0A9W7YAQ7_9FUNG</name>
<protein>
    <submittedName>
        <fullName evidence="1">Uncharacterized protein</fullName>
    </submittedName>
</protein>
<proteinExistence type="predicted"/>
<feature type="non-terminal residue" evidence="1">
    <location>
        <position position="51"/>
    </location>
</feature>
<keyword evidence="2" id="KW-1185">Reference proteome</keyword>
<accession>A0A9W7YAQ7</accession>
<evidence type="ECO:0000313" key="2">
    <source>
        <dbReference type="Proteomes" id="UP001143981"/>
    </source>
</evidence>